<evidence type="ECO:0000256" key="5">
    <source>
        <dbReference type="ARBA" id="ARBA00023136"/>
    </source>
</evidence>
<evidence type="ECO:0000256" key="6">
    <source>
        <dbReference type="ARBA" id="ARBA00038076"/>
    </source>
</evidence>
<dbReference type="EC" id="3.6.3.-" evidence="10"/>
<sequence>MISMSFIKLIIKNPFRKKSKAILSIFGLTLAVLVLLTLFSFVASVENSVNKSIKAGGDLTISKGVNIGEMDNLNNENLNNDNNLNGLNTNDLKMINSMDGVKKAIPIYINYAQEFSRYDENSFEGNILYFSAENYDLIGIDLIDGKVFNNSNEVIVSKNYIDDTNNAIGKQIVIYGKSYTIVGIFTGNTIYNYFVALSVSEIKQNKFSNYTFIEKVVVDLEDGHNSDLISENILGLNKGFIPISSANDLPNKPLYELINNIMAYVYLFAITFGSVIILYSTLSSVNDRIREIGVLKSVGWNNKMIFIMIMGESFILSLIAWMIGSVISIVLIQVIISNFLSFVPVFNPMIFINTLLIIVIIAIFGGLYPTYKAMKLSPTESLRYE</sequence>
<feature type="transmembrane region" description="Helical" evidence="7">
    <location>
        <begin position="261"/>
        <end position="282"/>
    </location>
</feature>
<feature type="transmembrane region" description="Helical" evidence="7">
    <location>
        <begin position="313"/>
        <end position="336"/>
    </location>
</feature>
<name>A0A166CS68_9EURY</name>
<keyword evidence="5 7" id="KW-0472">Membrane</keyword>
<feature type="transmembrane region" description="Helical" evidence="7">
    <location>
        <begin position="348"/>
        <end position="368"/>
    </location>
</feature>
<dbReference type="InterPro" id="IPR050250">
    <property type="entry name" value="Macrolide_Exporter_MacB"/>
</dbReference>
<proteinExistence type="inferred from homology"/>
<comment type="subcellular location">
    <subcellularLocation>
        <location evidence="1">Cell membrane</location>
        <topology evidence="1">Multi-pass membrane protein</topology>
    </subcellularLocation>
</comment>
<reference evidence="10 11" key="1">
    <citation type="submission" date="2016-04" db="EMBL/GenBank/DDBJ databases">
        <title>Genome sequence of Methanobrevibacter cuticularis DSM 11139.</title>
        <authorList>
            <person name="Poehlein A."/>
            <person name="Seedorf H."/>
            <person name="Daniel R."/>
        </authorList>
    </citation>
    <scope>NUCLEOTIDE SEQUENCE [LARGE SCALE GENOMIC DNA]</scope>
    <source>
        <strain evidence="10 11">DSM 11139</strain>
    </source>
</reference>
<evidence type="ECO:0000259" key="8">
    <source>
        <dbReference type="Pfam" id="PF02687"/>
    </source>
</evidence>
<dbReference type="AlphaFoldDB" id="A0A166CS68"/>
<dbReference type="GO" id="GO:0005886">
    <property type="term" value="C:plasma membrane"/>
    <property type="evidence" value="ECO:0007669"/>
    <property type="project" value="UniProtKB-SubCell"/>
</dbReference>
<dbReference type="STRING" id="47311.MBCUT_19340"/>
<feature type="domain" description="ABC3 transporter permease C-terminal" evidence="8">
    <location>
        <begin position="266"/>
        <end position="378"/>
    </location>
</feature>
<feature type="domain" description="MacB-like periplasmic core" evidence="9">
    <location>
        <begin position="22"/>
        <end position="233"/>
    </location>
</feature>
<keyword evidence="2" id="KW-1003">Cell membrane</keyword>
<evidence type="ECO:0000256" key="2">
    <source>
        <dbReference type="ARBA" id="ARBA00022475"/>
    </source>
</evidence>
<evidence type="ECO:0000256" key="1">
    <source>
        <dbReference type="ARBA" id="ARBA00004651"/>
    </source>
</evidence>
<dbReference type="InterPro" id="IPR003838">
    <property type="entry name" value="ABC3_permease_C"/>
</dbReference>
<dbReference type="GO" id="GO:0016787">
    <property type="term" value="F:hydrolase activity"/>
    <property type="evidence" value="ECO:0007669"/>
    <property type="project" value="UniProtKB-KW"/>
</dbReference>
<dbReference type="Pfam" id="PF12704">
    <property type="entry name" value="MacB_PCD"/>
    <property type="match status" value="1"/>
</dbReference>
<evidence type="ECO:0000256" key="7">
    <source>
        <dbReference type="SAM" id="Phobius"/>
    </source>
</evidence>
<dbReference type="PATRIC" id="fig|47311.3.peg.2105"/>
<dbReference type="GO" id="GO:0022857">
    <property type="term" value="F:transmembrane transporter activity"/>
    <property type="evidence" value="ECO:0007669"/>
    <property type="project" value="TreeGrafter"/>
</dbReference>
<evidence type="ECO:0000313" key="11">
    <source>
        <dbReference type="Proteomes" id="UP000077275"/>
    </source>
</evidence>
<gene>
    <name evidence="10" type="primary">macB_2</name>
    <name evidence="10" type="ORF">MBCUT_19340</name>
</gene>
<evidence type="ECO:0000256" key="3">
    <source>
        <dbReference type="ARBA" id="ARBA00022692"/>
    </source>
</evidence>
<comment type="similarity">
    <text evidence="6">Belongs to the ABC-4 integral membrane protein family.</text>
</comment>
<protein>
    <submittedName>
        <fullName evidence="10">Macrolide export ATP-binding/permease protein MacB</fullName>
        <ecNumber evidence="10">3.6.3.-</ecNumber>
    </submittedName>
</protein>
<keyword evidence="10" id="KW-0547">Nucleotide-binding</keyword>
<dbReference type="PANTHER" id="PTHR30572">
    <property type="entry name" value="MEMBRANE COMPONENT OF TRANSPORTER-RELATED"/>
    <property type="match status" value="1"/>
</dbReference>
<dbReference type="PANTHER" id="PTHR30572:SF4">
    <property type="entry name" value="ABC TRANSPORTER PERMEASE YTRF"/>
    <property type="match status" value="1"/>
</dbReference>
<keyword evidence="10" id="KW-0378">Hydrolase</keyword>
<accession>A0A166CS68</accession>
<dbReference type="Proteomes" id="UP000077275">
    <property type="component" value="Unassembled WGS sequence"/>
</dbReference>
<keyword evidence="10" id="KW-0067">ATP-binding</keyword>
<comment type="caution">
    <text evidence="10">The sequence shown here is derived from an EMBL/GenBank/DDBJ whole genome shotgun (WGS) entry which is preliminary data.</text>
</comment>
<keyword evidence="11" id="KW-1185">Reference proteome</keyword>
<keyword evidence="3 7" id="KW-0812">Transmembrane</keyword>
<evidence type="ECO:0000313" key="10">
    <source>
        <dbReference type="EMBL" id="KZX14806.1"/>
    </source>
</evidence>
<evidence type="ECO:0000259" key="9">
    <source>
        <dbReference type="Pfam" id="PF12704"/>
    </source>
</evidence>
<dbReference type="GO" id="GO:0005524">
    <property type="term" value="F:ATP binding"/>
    <property type="evidence" value="ECO:0007669"/>
    <property type="project" value="UniProtKB-KW"/>
</dbReference>
<dbReference type="EMBL" id="LWMW01000147">
    <property type="protein sequence ID" value="KZX14806.1"/>
    <property type="molecule type" value="Genomic_DNA"/>
</dbReference>
<evidence type="ECO:0000256" key="4">
    <source>
        <dbReference type="ARBA" id="ARBA00022989"/>
    </source>
</evidence>
<dbReference type="Pfam" id="PF02687">
    <property type="entry name" value="FtsX"/>
    <property type="match status" value="1"/>
</dbReference>
<organism evidence="10 11">
    <name type="scientific">Methanobrevibacter cuticularis</name>
    <dbReference type="NCBI Taxonomy" id="47311"/>
    <lineage>
        <taxon>Archaea</taxon>
        <taxon>Methanobacteriati</taxon>
        <taxon>Methanobacteriota</taxon>
        <taxon>Methanomada group</taxon>
        <taxon>Methanobacteria</taxon>
        <taxon>Methanobacteriales</taxon>
        <taxon>Methanobacteriaceae</taxon>
        <taxon>Methanobrevibacter</taxon>
    </lineage>
</organism>
<dbReference type="InterPro" id="IPR025857">
    <property type="entry name" value="MacB_PCD"/>
</dbReference>
<keyword evidence="4 7" id="KW-1133">Transmembrane helix</keyword>